<reference evidence="21 22" key="1">
    <citation type="submission" date="2016-02" db="EMBL/GenBank/DDBJ databases">
        <title>Band-tailed pigeon sequencing and assembly.</title>
        <authorList>
            <person name="Soares A.E."/>
            <person name="Novak B.J."/>
            <person name="Rice E.S."/>
            <person name="O'Connell B."/>
            <person name="Chang D."/>
            <person name="Weber S."/>
            <person name="Shapiro B."/>
        </authorList>
    </citation>
    <scope>NUCLEOTIDE SEQUENCE [LARGE SCALE GENOMIC DNA]</scope>
    <source>
        <strain evidence="21">BTP2013</strain>
        <tissue evidence="21">Blood</tissue>
    </source>
</reference>
<evidence type="ECO:0000313" key="22">
    <source>
        <dbReference type="Proteomes" id="UP000190648"/>
    </source>
</evidence>
<comment type="subunit">
    <text evidence="16">Interacts with DAZ1 and DAZL.</text>
</comment>
<dbReference type="SMART" id="SM00360">
    <property type="entry name" value="RRM"/>
    <property type="match status" value="1"/>
</dbReference>
<keyword evidence="22" id="KW-1185">Reference proteome</keyword>
<dbReference type="PROSITE" id="PS50102">
    <property type="entry name" value="RRM"/>
    <property type="match status" value="1"/>
</dbReference>
<keyword evidence="13" id="KW-0564">Palmitate</keyword>
<dbReference type="Gene3D" id="3.30.70.330">
    <property type="match status" value="1"/>
</dbReference>
<evidence type="ECO:0000256" key="10">
    <source>
        <dbReference type="ARBA" id="ARBA00022871"/>
    </source>
</evidence>
<evidence type="ECO:0000256" key="3">
    <source>
        <dbReference type="ARBA" id="ARBA00006390"/>
    </source>
</evidence>
<dbReference type="OrthoDB" id="9942562at2759"/>
<comment type="similarity">
    <text evidence="3">Belongs to the raftlin family.</text>
</comment>
<name>A0A1V4L0F5_PATFA</name>
<keyword evidence="7" id="KW-0519">Myristate</keyword>
<keyword evidence="4" id="KW-0217">Developmental protein</keyword>
<evidence type="ECO:0000256" key="14">
    <source>
        <dbReference type="ARBA" id="ARBA00023288"/>
    </source>
</evidence>
<evidence type="ECO:0000256" key="12">
    <source>
        <dbReference type="ARBA" id="ARBA00023136"/>
    </source>
</evidence>
<evidence type="ECO:0000256" key="6">
    <source>
        <dbReference type="ARBA" id="ARBA00022490"/>
    </source>
</evidence>
<dbReference type="GO" id="GO:0003723">
    <property type="term" value="F:RNA binding"/>
    <property type="evidence" value="ECO:0007669"/>
    <property type="project" value="UniProtKB-UniRule"/>
</dbReference>
<evidence type="ECO:0000256" key="2">
    <source>
        <dbReference type="ARBA" id="ARBA00004496"/>
    </source>
</evidence>
<evidence type="ECO:0000259" key="20">
    <source>
        <dbReference type="PROSITE" id="PS50102"/>
    </source>
</evidence>
<dbReference type="GO" id="GO:0051321">
    <property type="term" value="P:meiotic cell cycle"/>
    <property type="evidence" value="ECO:0007669"/>
    <property type="project" value="UniProtKB-ARBA"/>
</dbReference>
<evidence type="ECO:0000256" key="19">
    <source>
        <dbReference type="SAM" id="MobiDB-lite"/>
    </source>
</evidence>
<accession>A0A1V4L0F5</accession>
<keyword evidence="5" id="KW-1003">Cell membrane</keyword>
<dbReference type="PANTHER" id="PTHR17601">
    <property type="entry name" value="RAFTLIN-RELATED"/>
    <property type="match status" value="1"/>
</dbReference>
<dbReference type="InterPro" id="IPR035979">
    <property type="entry name" value="RBD_domain_sf"/>
</dbReference>
<dbReference type="InterPro" id="IPR000504">
    <property type="entry name" value="RRM_dom"/>
</dbReference>
<dbReference type="PANTHER" id="PTHR17601:SF1">
    <property type="entry name" value="RAFTLIN-2"/>
    <property type="match status" value="1"/>
</dbReference>
<gene>
    <name evidence="21" type="primary">RFTN2</name>
    <name evidence="21" type="ORF">AV530_014758</name>
</gene>
<dbReference type="GO" id="GO:0005737">
    <property type="term" value="C:cytoplasm"/>
    <property type="evidence" value="ECO:0007669"/>
    <property type="project" value="UniProtKB-SubCell"/>
</dbReference>
<comment type="function">
    <text evidence="15">Probable RNA-binding protein, which may be required during spermatogenesis. May act by binding to the 3'-UTR of mRNAs and regulating their translation.</text>
</comment>
<evidence type="ECO:0000256" key="17">
    <source>
        <dbReference type="ARBA" id="ARBA00072848"/>
    </source>
</evidence>
<organism evidence="21 22">
    <name type="scientific">Patagioenas fasciata monilis</name>
    <dbReference type="NCBI Taxonomy" id="372326"/>
    <lineage>
        <taxon>Eukaryota</taxon>
        <taxon>Metazoa</taxon>
        <taxon>Chordata</taxon>
        <taxon>Craniata</taxon>
        <taxon>Vertebrata</taxon>
        <taxon>Euteleostomi</taxon>
        <taxon>Archelosauria</taxon>
        <taxon>Archosauria</taxon>
        <taxon>Dinosauria</taxon>
        <taxon>Saurischia</taxon>
        <taxon>Theropoda</taxon>
        <taxon>Coelurosauria</taxon>
        <taxon>Aves</taxon>
        <taxon>Neognathae</taxon>
        <taxon>Neoaves</taxon>
        <taxon>Columbimorphae</taxon>
        <taxon>Columbiformes</taxon>
        <taxon>Columbidae</taxon>
        <taxon>Patagioenas</taxon>
    </lineage>
</organism>
<feature type="compositionally biased region" description="Polar residues" evidence="19">
    <location>
        <begin position="755"/>
        <end position="764"/>
    </location>
</feature>
<evidence type="ECO:0000256" key="4">
    <source>
        <dbReference type="ARBA" id="ARBA00022473"/>
    </source>
</evidence>
<dbReference type="SUPFAM" id="SSF54928">
    <property type="entry name" value="RNA-binding domain, RBD"/>
    <property type="match status" value="1"/>
</dbReference>
<dbReference type="Pfam" id="PF00076">
    <property type="entry name" value="RRM_1"/>
    <property type="match status" value="1"/>
</dbReference>
<dbReference type="GO" id="GO:0005886">
    <property type="term" value="C:plasma membrane"/>
    <property type="evidence" value="ECO:0007669"/>
    <property type="project" value="UniProtKB-SubCell"/>
</dbReference>
<keyword evidence="12" id="KW-0472">Membrane</keyword>
<dbReference type="FunFam" id="3.30.70.330:FF:000167">
    <property type="entry name" value="protein boule-like isoform X1"/>
    <property type="match status" value="1"/>
</dbReference>
<evidence type="ECO:0000256" key="13">
    <source>
        <dbReference type="ARBA" id="ARBA00023139"/>
    </source>
</evidence>
<dbReference type="GO" id="GO:0007283">
    <property type="term" value="P:spermatogenesis"/>
    <property type="evidence" value="ECO:0007669"/>
    <property type="project" value="UniProtKB-KW"/>
</dbReference>
<sequence length="828" mass="91617">MQTTNQMQTESLSSSPNAVSPVPLNNLISVPGVGRITPNRIFVGGIGFKTKESDLRKFFAQYGSVKEVKIVNDRAGVSKGYGFVTFETQEDAQKILQEAKNLNYRDKKLDIGPAIRKQHIRSSGSAVVPEAGTMYLTTSSGYPYIYHNGVAYFDMPEVASVPQSLPLRSASSSPVMVAQPVYQSPAYHYQASSQLLPSQWQWSVPQSPASSPSFLYLQPSEVVYQPVGITQDSGCVPTLVLVEAAVPELYSDHGVQAPYPQPYAQNAIAMPIPTLWNPAATSWETWGIEVTFCEKTFFTTFVFAFFPFTRLPRLSRTCGDLAMGCGLRKLEDPDDSSPGKIFSTLKRPQVETKTDSAYEYILLDFTLEASSNPEVIQIGSVVDIASKVEEYYSKGYVVGAVHPVILPVGRRRNFSASHMYRVVLSRLKLSQKQAAPRAQRHPRLVIEECPLTGDTLTNEVVKDLLEKVNEAAKRGKKFVGFVMQHFPQSKACNGSSADGSAELESTLGRRNREHRRKNSDENYKNWTEGPLSGHSSESGMEEELPGEGLFQETDVHLGKEVSPGKPHKGDDKLFTVFNVFDDDSTCWTYHEGVLSMKVARKGPVISTLEADWLELTTFYYRKGLSLIDSFVHWETSKGDYLPKSLEGLFIYEEEGAGVPGSNRKGNDAIVVEQWTVIEGCEIKTDYGPLLHTLAEFGWLLTCVLPTPIVRHDSEGNLATKQVVFLQRPVMWNSTVQTPEKKSLRQVIGEERSKVSSRSVGSDTAASHPGETDPPGDEFHLSAPKQCWIREGSSHYAGFPGFSTSDGALRELDDGQFDQEDGVTQVTCM</sequence>
<evidence type="ECO:0000256" key="9">
    <source>
        <dbReference type="ARBA" id="ARBA00022845"/>
    </source>
</evidence>
<evidence type="ECO:0000256" key="7">
    <source>
        <dbReference type="ARBA" id="ARBA00022707"/>
    </source>
</evidence>
<dbReference type="GO" id="GO:0030154">
    <property type="term" value="P:cell differentiation"/>
    <property type="evidence" value="ECO:0007669"/>
    <property type="project" value="UniProtKB-KW"/>
</dbReference>
<dbReference type="EMBL" id="LSYS01000429">
    <property type="protein sequence ID" value="OPJ90145.1"/>
    <property type="molecule type" value="Genomic_DNA"/>
</dbReference>
<evidence type="ECO:0000256" key="1">
    <source>
        <dbReference type="ARBA" id="ARBA00004193"/>
    </source>
</evidence>
<evidence type="ECO:0000256" key="5">
    <source>
        <dbReference type="ARBA" id="ARBA00022475"/>
    </source>
</evidence>
<evidence type="ECO:0000256" key="8">
    <source>
        <dbReference type="ARBA" id="ARBA00022782"/>
    </source>
</evidence>
<comment type="caution">
    <text evidence="21">The sequence shown here is derived from an EMBL/GenBank/DDBJ whole genome shotgun (WGS) entry which is preliminary data.</text>
</comment>
<dbReference type="GO" id="GO:0006417">
    <property type="term" value="P:regulation of translation"/>
    <property type="evidence" value="ECO:0007669"/>
    <property type="project" value="UniProtKB-KW"/>
</dbReference>
<protein>
    <recommendedName>
        <fullName evidence="17">Protein boule-like</fullName>
    </recommendedName>
</protein>
<comment type="subcellular location">
    <subcellularLocation>
        <location evidence="1">Cell membrane</location>
        <topology evidence="1">Lipid-anchor</topology>
    </subcellularLocation>
    <subcellularLocation>
        <location evidence="2">Cytoplasm</location>
    </subcellularLocation>
</comment>
<dbReference type="InterPro" id="IPR028169">
    <property type="entry name" value="Raftlin"/>
</dbReference>
<evidence type="ECO:0000256" key="15">
    <source>
        <dbReference type="ARBA" id="ARBA00060279"/>
    </source>
</evidence>
<feature type="domain" description="RRM" evidence="20">
    <location>
        <begin position="39"/>
        <end position="116"/>
    </location>
</feature>
<feature type="compositionally biased region" description="Basic and acidic residues" evidence="19">
    <location>
        <begin position="742"/>
        <end position="753"/>
    </location>
</feature>
<feature type="region of interest" description="Disordered" evidence="19">
    <location>
        <begin position="490"/>
        <end position="545"/>
    </location>
</feature>
<evidence type="ECO:0000256" key="18">
    <source>
        <dbReference type="PROSITE-ProRule" id="PRU00176"/>
    </source>
</evidence>
<keyword evidence="6" id="KW-0963">Cytoplasm</keyword>
<keyword evidence="10" id="KW-0744">Spermatogenesis</keyword>
<evidence type="ECO:0000313" key="21">
    <source>
        <dbReference type="EMBL" id="OPJ90145.1"/>
    </source>
</evidence>
<dbReference type="AlphaFoldDB" id="A0A1V4L0F5"/>
<feature type="region of interest" description="Disordered" evidence="19">
    <location>
        <begin position="742"/>
        <end position="780"/>
    </location>
</feature>
<dbReference type="STRING" id="372326.A0A1V4L0F5"/>
<keyword evidence="9" id="KW-0810">Translation regulation</keyword>
<keyword evidence="14" id="KW-0449">Lipoprotein</keyword>
<dbReference type="InterPro" id="IPR012677">
    <property type="entry name" value="Nucleotide-bd_a/b_plait_sf"/>
</dbReference>
<proteinExistence type="inferred from homology"/>
<dbReference type="Proteomes" id="UP000190648">
    <property type="component" value="Unassembled WGS sequence"/>
</dbReference>
<keyword evidence="11 18" id="KW-0694">RNA-binding</keyword>
<dbReference type="Pfam" id="PF15250">
    <property type="entry name" value="Raftlin"/>
    <property type="match status" value="1"/>
</dbReference>
<evidence type="ECO:0000256" key="11">
    <source>
        <dbReference type="ARBA" id="ARBA00022884"/>
    </source>
</evidence>
<keyword evidence="8" id="KW-0221">Differentiation</keyword>
<evidence type="ECO:0000256" key="16">
    <source>
        <dbReference type="ARBA" id="ARBA00062241"/>
    </source>
</evidence>